<dbReference type="Proteomes" id="UP000186601">
    <property type="component" value="Unassembled WGS sequence"/>
</dbReference>
<organism evidence="3 4">
    <name type="scientific">Hermanssonia centrifuga</name>
    <dbReference type="NCBI Taxonomy" id="98765"/>
    <lineage>
        <taxon>Eukaryota</taxon>
        <taxon>Fungi</taxon>
        <taxon>Dikarya</taxon>
        <taxon>Basidiomycota</taxon>
        <taxon>Agaricomycotina</taxon>
        <taxon>Agaricomycetes</taxon>
        <taxon>Polyporales</taxon>
        <taxon>Meruliaceae</taxon>
        <taxon>Hermanssonia</taxon>
    </lineage>
</organism>
<sequence>MDTLPDHRPEIPDLTVKEDGNPGLSQERPRIRRASPVAFLLLLLGTVGLGSAFQCYLLSKAPVVVPHSSLVTYEDPERIWETIPSSNFDKLIWVKCYESNQCARLLVPLDYADPDGPKAGIAMVKVPSKVSADSADYRGPILFNPGMSDMYGTIFTPFSSIPHSGGPGGSGVSTVVSRGDQLQTVLGDDYDMIGFDPRYASVSWLPESTNSLYRGVGRTTPQVVIFPEDAESTAWELGVRGDPLPSNVSHDPMARIRARSIVYGTLAQERTINASPYVSTALVSHDMLSIVRAHGFEKLQYWALWSNNLVDTDAVLDWFFESCAEAGPEVCALHENSAAKIKSRLNSLYESLKRSPIAVPAKGSDFTAGDYGLVDYALVRRLIFGFLYSPYPGVKEAGITPSALASALAAAETGNGLPLWDLQKNDAAQFKCECSSGAKTIPNTNGATAAIACGDGDAVEDSVEALQAHYEKMSQDSMFAELWTGTRARCG</sequence>
<comment type="caution">
    <text evidence="3">The sequence shown here is derived from an EMBL/GenBank/DDBJ whole genome shotgun (WGS) entry which is preliminary data.</text>
</comment>
<keyword evidence="2" id="KW-1133">Transmembrane helix</keyword>
<feature type="transmembrane region" description="Helical" evidence="2">
    <location>
        <begin position="37"/>
        <end position="59"/>
    </location>
</feature>
<feature type="compositionally biased region" description="Basic and acidic residues" evidence="1">
    <location>
        <begin position="1"/>
        <end position="20"/>
    </location>
</feature>
<proteinExistence type="predicted"/>
<dbReference type="AlphaFoldDB" id="A0A2R6S3D0"/>
<evidence type="ECO:0000313" key="4">
    <source>
        <dbReference type="Proteomes" id="UP000186601"/>
    </source>
</evidence>
<evidence type="ECO:0000256" key="2">
    <source>
        <dbReference type="SAM" id="Phobius"/>
    </source>
</evidence>
<keyword evidence="2" id="KW-0472">Membrane</keyword>
<feature type="region of interest" description="Disordered" evidence="1">
    <location>
        <begin position="1"/>
        <end position="28"/>
    </location>
</feature>
<dbReference type="OrthoDB" id="425534at2759"/>
<protein>
    <submittedName>
        <fullName evidence="3">Uncharacterized protein</fullName>
    </submittedName>
</protein>
<name>A0A2R6S3D0_9APHY</name>
<reference evidence="3 4" key="1">
    <citation type="submission" date="2018-02" db="EMBL/GenBank/DDBJ databases">
        <title>Genome sequence of the basidiomycete white-rot fungus Phlebia centrifuga.</title>
        <authorList>
            <person name="Granchi Z."/>
            <person name="Peng M."/>
            <person name="de Vries R.P."/>
            <person name="Hilden K."/>
            <person name="Makela M.R."/>
            <person name="Grigoriev I."/>
            <person name="Riley R."/>
        </authorList>
    </citation>
    <scope>NUCLEOTIDE SEQUENCE [LARGE SCALE GENOMIC DNA]</scope>
    <source>
        <strain evidence="3 4">FBCC195</strain>
    </source>
</reference>
<dbReference type="STRING" id="98765.A0A2R6S3D0"/>
<dbReference type="EMBL" id="MLYV02000108">
    <property type="protein sequence ID" value="PSS36782.1"/>
    <property type="molecule type" value="Genomic_DNA"/>
</dbReference>
<evidence type="ECO:0000313" key="3">
    <source>
        <dbReference type="EMBL" id="PSS36782.1"/>
    </source>
</evidence>
<keyword evidence="4" id="KW-1185">Reference proteome</keyword>
<gene>
    <name evidence="3" type="ORF">PHLCEN_2v1413</name>
</gene>
<keyword evidence="2" id="KW-0812">Transmembrane</keyword>
<accession>A0A2R6S3D0</accession>
<evidence type="ECO:0000256" key="1">
    <source>
        <dbReference type="SAM" id="MobiDB-lite"/>
    </source>
</evidence>